<proteinExistence type="predicted"/>
<comment type="caution">
    <text evidence="1">The sequence shown here is derived from an EMBL/GenBank/DDBJ whole genome shotgun (WGS) entry which is preliminary data.</text>
</comment>
<sequence>MSSARLRRGKSIRTVEHLEMLRQRTARKRQYFSRVFQRDNAAILSLLGLSLAIGNCHRKVAQSLVPGRWPNQFPRNLANVTSALESPHAGRLLDSASSSHVTGL</sequence>
<dbReference type="EMBL" id="JAWDGP010000204">
    <property type="protein sequence ID" value="KAK3802961.1"/>
    <property type="molecule type" value="Genomic_DNA"/>
</dbReference>
<dbReference type="Proteomes" id="UP001283361">
    <property type="component" value="Unassembled WGS sequence"/>
</dbReference>
<evidence type="ECO:0000313" key="2">
    <source>
        <dbReference type="Proteomes" id="UP001283361"/>
    </source>
</evidence>
<protein>
    <submittedName>
        <fullName evidence="1">Uncharacterized protein</fullName>
    </submittedName>
</protein>
<evidence type="ECO:0000313" key="1">
    <source>
        <dbReference type="EMBL" id="KAK3802961.1"/>
    </source>
</evidence>
<accession>A0AAE1BCF8</accession>
<gene>
    <name evidence="1" type="ORF">RRG08_051716</name>
</gene>
<name>A0AAE1BCF8_9GAST</name>
<organism evidence="1 2">
    <name type="scientific">Elysia crispata</name>
    <name type="common">lettuce slug</name>
    <dbReference type="NCBI Taxonomy" id="231223"/>
    <lineage>
        <taxon>Eukaryota</taxon>
        <taxon>Metazoa</taxon>
        <taxon>Spiralia</taxon>
        <taxon>Lophotrochozoa</taxon>
        <taxon>Mollusca</taxon>
        <taxon>Gastropoda</taxon>
        <taxon>Heterobranchia</taxon>
        <taxon>Euthyneura</taxon>
        <taxon>Panpulmonata</taxon>
        <taxon>Sacoglossa</taxon>
        <taxon>Placobranchoidea</taxon>
        <taxon>Plakobranchidae</taxon>
        <taxon>Elysia</taxon>
    </lineage>
</organism>
<dbReference type="AlphaFoldDB" id="A0AAE1BCF8"/>
<keyword evidence="2" id="KW-1185">Reference proteome</keyword>
<reference evidence="1" key="1">
    <citation type="journal article" date="2023" name="G3 (Bethesda)">
        <title>A reference genome for the long-term kleptoplast-retaining sea slug Elysia crispata morphotype clarki.</title>
        <authorList>
            <person name="Eastman K.E."/>
            <person name="Pendleton A.L."/>
            <person name="Shaikh M.A."/>
            <person name="Suttiyut T."/>
            <person name="Ogas R."/>
            <person name="Tomko P."/>
            <person name="Gavelis G."/>
            <person name="Widhalm J.R."/>
            <person name="Wisecaver J.H."/>
        </authorList>
    </citation>
    <scope>NUCLEOTIDE SEQUENCE</scope>
    <source>
        <strain evidence="1">ECLA1</strain>
    </source>
</reference>